<name>A0A9W8PCM2_9AGAR</name>
<evidence type="ECO:0000313" key="1">
    <source>
        <dbReference type="EMBL" id="KAJ3751412.1"/>
    </source>
</evidence>
<organism evidence="1 2">
    <name type="scientific">Lentinula detonsa</name>
    <dbReference type="NCBI Taxonomy" id="2804962"/>
    <lineage>
        <taxon>Eukaryota</taxon>
        <taxon>Fungi</taxon>
        <taxon>Dikarya</taxon>
        <taxon>Basidiomycota</taxon>
        <taxon>Agaricomycotina</taxon>
        <taxon>Agaricomycetes</taxon>
        <taxon>Agaricomycetidae</taxon>
        <taxon>Agaricales</taxon>
        <taxon>Marasmiineae</taxon>
        <taxon>Omphalotaceae</taxon>
        <taxon>Lentinula</taxon>
    </lineage>
</organism>
<comment type="caution">
    <text evidence="1">The sequence shown here is derived from an EMBL/GenBank/DDBJ whole genome shotgun (WGS) entry which is preliminary data.</text>
</comment>
<evidence type="ECO:0000313" key="2">
    <source>
        <dbReference type="Proteomes" id="UP001142393"/>
    </source>
</evidence>
<dbReference type="EMBL" id="JANVFU010000001">
    <property type="protein sequence ID" value="KAJ3751412.1"/>
    <property type="molecule type" value="Genomic_DNA"/>
</dbReference>
<sequence length="105" mass="12333">MNRCLLICHSQLLRKVAALWNSMLIFPVAPSTDELYRISFFLPLLLSFLQKKVSGSIYTWFNFIVLRLLESWHRTHSFYTGKLSNISPAADLIFRNRIKLRISED</sequence>
<proteinExistence type="predicted"/>
<keyword evidence="2" id="KW-1185">Reference proteome</keyword>
<dbReference type="Proteomes" id="UP001142393">
    <property type="component" value="Unassembled WGS sequence"/>
</dbReference>
<gene>
    <name evidence="1" type="ORF">DFH05DRAFT_193024</name>
</gene>
<reference evidence="1 2" key="1">
    <citation type="journal article" date="2023" name="Proc. Natl. Acad. Sci. U.S.A.">
        <title>A global phylogenomic analysis of the shiitake genus Lentinula.</title>
        <authorList>
            <person name="Sierra-Patev S."/>
            <person name="Min B."/>
            <person name="Naranjo-Ortiz M."/>
            <person name="Looney B."/>
            <person name="Konkel Z."/>
            <person name="Slot J.C."/>
            <person name="Sakamoto Y."/>
            <person name="Steenwyk J.L."/>
            <person name="Rokas A."/>
            <person name="Carro J."/>
            <person name="Camarero S."/>
            <person name="Ferreira P."/>
            <person name="Molpeceres G."/>
            <person name="Ruiz-Duenas F.J."/>
            <person name="Serrano A."/>
            <person name="Henrissat B."/>
            <person name="Drula E."/>
            <person name="Hughes K.W."/>
            <person name="Mata J.L."/>
            <person name="Ishikawa N.K."/>
            <person name="Vargas-Isla R."/>
            <person name="Ushijima S."/>
            <person name="Smith C.A."/>
            <person name="Donoghue J."/>
            <person name="Ahrendt S."/>
            <person name="Andreopoulos W."/>
            <person name="He G."/>
            <person name="LaButti K."/>
            <person name="Lipzen A."/>
            <person name="Ng V."/>
            <person name="Riley R."/>
            <person name="Sandor L."/>
            <person name="Barry K."/>
            <person name="Martinez A.T."/>
            <person name="Xiao Y."/>
            <person name="Gibbons J.G."/>
            <person name="Terashima K."/>
            <person name="Grigoriev I.V."/>
            <person name="Hibbett D."/>
        </authorList>
    </citation>
    <scope>NUCLEOTIDE SEQUENCE [LARGE SCALE GENOMIC DNA]</scope>
    <source>
        <strain evidence="1 2">TFB7810</strain>
    </source>
</reference>
<protein>
    <submittedName>
        <fullName evidence="1">Uncharacterized protein</fullName>
    </submittedName>
</protein>
<dbReference type="AlphaFoldDB" id="A0A9W8PCM2"/>
<accession>A0A9W8PCM2</accession>